<dbReference type="Gene3D" id="3.30.750.24">
    <property type="entry name" value="STAS domain"/>
    <property type="match status" value="1"/>
</dbReference>
<dbReference type="KEGG" id="sdeo:D0436_17130"/>
<dbReference type="InterPro" id="IPR011547">
    <property type="entry name" value="SLC26A/SulP_dom"/>
</dbReference>
<dbReference type="AlphaFoldDB" id="A0A5B8R134"/>
<protein>
    <submittedName>
        <fullName evidence="7">C4-dicarboxylic acid transporter DauA</fullName>
    </submittedName>
</protein>
<feature type="transmembrane region" description="Helical" evidence="5">
    <location>
        <begin position="135"/>
        <end position="153"/>
    </location>
</feature>
<name>A0A5B8R134_9GAMM</name>
<feature type="transmembrane region" description="Helical" evidence="5">
    <location>
        <begin position="61"/>
        <end position="81"/>
    </location>
</feature>
<evidence type="ECO:0000256" key="3">
    <source>
        <dbReference type="ARBA" id="ARBA00022989"/>
    </source>
</evidence>
<dbReference type="RefSeq" id="WP_039978394.1">
    <property type="nucleotide sequence ID" value="NZ_BSOL01000011.1"/>
</dbReference>
<dbReference type="Proteomes" id="UP000321124">
    <property type="component" value="Chromosome"/>
</dbReference>
<feature type="transmembrane region" description="Helical" evidence="5">
    <location>
        <begin position="207"/>
        <end position="227"/>
    </location>
</feature>
<organism evidence="7 8">
    <name type="scientific">Shewanella decolorationis</name>
    <dbReference type="NCBI Taxonomy" id="256839"/>
    <lineage>
        <taxon>Bacteria</taxon>
        <taxon>Pseudomonadati</taxon>
        <taxon>Pseudomonadota</taxon>
        <taxon>Gammaproteobacteria</taxon>
        <taxon>Alteromonadales</taxon>
        <taxon>Shewanellaceae</taxon>
        <taxon>Shewanella</taxon>
    </lineage>
</organism>
<feature type="transmembrane region" description="Helical" evidence="5">
    <location>
        <begin position="34"/>
        <end position="54"/>
    </location>
</feature>
<dbReference type="NCBIfam" id="TIGR00815">
    <property type="entry name" value="sulP"/>
    <property type="match status" value="1"/>
</dbReference>
<dbReference type="CDD" id="cd07042">
    <property type="entry name" value="STAS_SulP_like_sulfate_transporter"/>
    <property type="match status" value="1"/>
</dbReference>
<dbReference type="Pfam" id="PF00916">
    <property type="entry name" value="Sulfate_transp"/>
    <property type="match status" value="1"/>
</dbReference>
<dbReference type="InterPro" id="IPR036513">
    <property type="entry name" value="STAS_dom_sf"/>
</dbReference>
<dbReference type="InterPro" id="IPR018045">
    <property type="entry name" value="S04_transporter_CS"/>
</dbReference>
<dbReference type="SUPFAM" id="SSF52091">
    <property type="entry name" value="SpoIIaa-like"/>
    <property type="match status" value="1"/>
</dbReference>
<dbReference type="PROSITE" id="PS50801">
    <property type="entry name" value="STAS"/>
    <property type="match status" value="1"/>
</dbReference>
<dbReference type="InterPro" id="IPR002645">
    <property type="entry name" value="STAS_dom"/>
</dbReference>
<evidence type="ECO:0000256" key="5">
    <source>
        <dbReference type="SAM" id="Phobius"/>
    </source>
</evidence>
<evidence type="ECO:0000259" key="6">
    <source>
        <dbReference type="PROSITE" id="PS50801"/>
    </source>
</evidence>
<sequence>MSHSAHLFSLRIAHALSEACVKDKYSVKRFGQDLLAGLTVGIIAIPLAMALAIASGVAPQYGLYTAIVGGFIIAMTGGSRYSVSGPTAAFVVLLYPIAQQFGLAGLLIATVMSGMMLVAMAMLRLGRLILYIPESVTLGFTAGIGVVIATLQLKDFFGLHIEHMPEQYFSKIMALGQALPSLHLPSLLVAAATLATMLLWPKLKIPVPAHLPAIALGSILALVLNAMGADIETIGTRFHYQLSDGSVGTGIPAVLPHFEWPWLQTGANGQTFEFNLATFQALLPAAFAIAMLGAIESLLCAVVLDGMTGKRHSANSELLGQGIGNIITPFFGGIPATAAIARSAANVKAGAQSPIASMIHAIVVLVGLVALAGVLAYLPMSAMAALLLVVAWNMSEAPKAVHLLKTAPTSDILVFLSCFSLTVIFDMVIAISVGIILAALLFMKEIAEMTKLYDISTNKRYVDQPLSADWAVIKINGPLFFAAADRIFAEIASLTQDKQVIVLYLDGVSILDAGGLAALNKLIDKCKLNHTKLIIADLQFQPIRTLARAKVQPIEGVLKFYPTLREALAEAPVPEQIVESSTTTTQSPSS</sequence>
<feature type="transmembrane region" description="Helical" evidence="5">
    <location>
        <begin position="412"/>
        <end position="442"/>
    </location>
</feature>
<keyword evidence="4 5" id="KW-0472">Membrane</keyword>
<evidence type="ECO:0000313" key="8">
    <source>
        <dbReference type="Proteomes" id="UP000321124"/>
    </source>
</evidence>
<proteinExistence type="predicted"/>
<gene>
    <name evidence="7" type="primary">dauA</name>
    <name evidence="7" type="ORF">D0436_17130</name>
</gene>
<dbReference type="Pfam" id="PF01740">
    <property type="entry name" value="STAS"/>
    <property type="match status" value="1"/>
</dbReference>
<keyword evidence="2 5" id="KW-0812">Transmembrane</keyword>
<feature type="transmembrane region" description="Helical" evidence="5">
    <location>
        <begin position="281"/>
        <end position="304"/>
    </location>
</feature>
<dbReference type="InterPro" id="IPR001902">
    <property type="entry name" value="SLC26A/SulP_fam"/>
</dbReference>
<feature type="transmembrane region" description="Helical" evidence="5">
    <location>
        <begin position="182"/>
        <end position="200"/>
    </location>
</feature>
<feature type="transmembrane region" description="Helical" evidence="5">
    <location>
        <begin position="101"/>
        <end position="123"/>
    </location>
</feature>
<reference evidence="7 8" key="1">
    <citation type="journal article" date="2019" name="Ecotoxicol. Environ. Saf.">
        <title>Microbial characterization of heavy metal resistant bacterial strains isolated from an electroplating wastewater treatment plant.</title>
        <authorList>
            <person name="Cai X."/>
            <person name="Zheng X."/>
            <person name="Zhang D."/>
            <person name="Iqbal W."/>
            <person name="Liu C."/>
            <person name="Yang B."/>
            <person name="Zhao X."/>
            <person name="Lu X."/>
            <person name="Mao Y."/>
        </authorList>
    </citation>
    <scope>NUCLEOTIDE SEQUENCE [LARGE SCALE GENOMIC DNA]</scope>
    <source>
        <strain evidence="7 8">Ni1-3</strain>
    </source>
</reference>
<dbReference type="PANTHER" id="PTHR11814">
    <property type="entry name" value="SULFATE TRANSPORTER"/>
    <property type="match status" value="1"/>
</dbReference>
<dbReference type="PROSITE" id="PS01130">
    <property type="entry name" value="SLC26A"/>
    <property type="match status" value="1"/>
</dbReference>
<feature type="transmembrane region" description="Helical" evidence="5">
    <location>
        <begin position="362"/>
        <end position="392"/>
    </location>
</feature>
<dbReference type="EMBL" id="CP031775">
    <property type="protein sequence ID" value="QDZ92037.2"/>
    <property type="molecule type" value="Genomic_DNA"/>
</dbReference>
<evidence type="ECO:0000256" key="2">
    <source>
        <dbReference type="ARBA" id="ARBA00022692"/>
    </source>
</evidence>
<dbReference type="GO" id="GO:0008271">
    <property type="term" value="F:secondary active sulfate transmembrane transporter activity"/>
    <property type="evidence" value="ECO:0007669"/>
    <property type="project" value="InterPro"/>
</dbReference>
<evidence type="ECO:0000256" key="4">
    <source>
        <dbReference type="ARBA" id="ARBA00023136"/>
    </source>
</evidence>
<dbReference type="NCBIfam" id="NF008660">
    <property type="entry name" value="PRK11660.1"/>
    <property type="match status" value="1"/>
</dbReference>
<keyword evidence="3 5" id="KW-1133">Transmembrane helix</keyword>
<feature type="domain" description="STAS" evidence="6">
    <location>
        <begin position="472"/>
        <end position="571"/>
    </location>
</feature>
<dbReference type="GO" id="GO:0016020">
    <property type="term" value="C:membrane"/>
    <property type="evidence" value="ECO:0007669"/>
    <property type="project" value="UniProtKB-SubCell"/>
</dbReference>
<evidence type="ECO:0000313" key="7">
    <source>
        <dbReference type="EMBL" id="QDZ92037.2"/>
    </source>
</evidence>
<accession>A0A5B8R134</accession>
<comment type="subcellular location">
    <subcellularLocation>
        <location evidence="1">Membrane</location>
        <topology evidence="1">Multi-pass membrane protein</topology>
    </subcellularLocation>
</comment>
<evidence type="ECO:0000256" key="1">
    <source>
        <dbReference type="ARBA" id="ARBA00004141"/>
    </source>
</evidence>